<evidence type="ECO:0000256" key="2">
    <source>
        <dbReference type="ARBA" id="ARBA00015157"/>
    </source>
</evidence>
<sequence>MYHIYEIKHITVDSGSVMGADGGTIPKRCELVKKKKKKEKLDKNVANATRWRLCRLSQEPLKRPIVACRLGNLYNKEEVLNAILSKKIGEYEVAKHIKSLKDIKELKLTDNKEYRESGADKGDIYKDHNIAPFCCPVTGISMTGNHSFTVNWRCGCVISGKAIEEVKPDVCHGCGGPFSKDDLILLNPPQDVLEIYKQLEEERLKRKLSKASKLTEGKSSMTCKFEIESTQKKEMVSEHKRQTATSVDFKGFLRKAEKRKATTTKSSSIQHSNASAAYKSLFTTCEEAKHKPQPHWITHNPLFY</sequence>
<dbReference type="PANTHER" id="PTHR12775">
    <property type="entry name" value="PROTEIN C20ORF43 HOMOLOG"/>
    <property type="match status" value="1"/>
</dbReference>
<organism evidence="4">
    <name type="scientific">Wuchereria bancrofti</name>
    <dbReference type="NCBI Taxonomy" id="6293"/>
    <lineage>
        <taxon>Eukaryota</taxon>
        <taxon>Metazoa</taxon>
        <taxon>Ecdysozoa</taxon>
        <taxon>Nematoda</taxon>
        <taxon>Chromadorea</taxon>
        <taxon>Rhabditida</taxon>
        <taxon>Spirurina</taxon>
        <taxon>Spiruromorpha</taxon>
        <taxon>Filarioidea</taxon>
        <taxon>Onchocercidae</taxon>
        <taxon>Wuchereria</taxon>
    </lineage>
</organism>
<reference evidence="4" key="1">
    <citation type="submission" date="2016-11" db="UniProtKB">
        <authorList>
            <consortium name="WormBaseParasite"/>
        </authorList>
    </citation>
    <scope>IDENTIFICATION</scope>
    <source>
        <strain evidence="4">pt0022</strain>
    </source>
</reference>
<proteinExistence type="inferred from homology"/>
<dbReference type="AlphaFoldDB" id="A0A1I8ETZ8"/>
<dbReference type="GO" id="GO:0006274">
    <property type="term" value="P:DNA replication termination"/>
    <property type="evidence" value="ECO:0007669"/>
    <property type="project" value="TreeGrafter"/>
</dbReference>
<evidence type="ECO:0000256" key="3">
    <source>
        <dbReference type="ARBA" id="ARBA00030367"/>
    </source>
</evidence>
<dbReference type="InterPro" id="IPR006735">
    <property type="entry name" value="Rtf2"/>
</dbReference>
<protein>
    <recommendedName>
        <fullName evidence="2">Replication termination factor 2</fullName>
    </recommendedName>
    <alternativeName>
        <fullName evidence="3">Replication termination factor 2 domain-containing protein 1</fullName>
    </alternativeName>
</protein>
<dbReference type="WBParaSite" id="maker-PairedContig_5086-snap-gene-4.13-mRNA-1">
    <property type="protein sequence ID" value="maker-PairedContig_5086-snap-gene-4.13-mRNA-1"/>
    <property type="gene ID" value="maker-PairedContig_5086-snap-gene-4.13"/>
</dbReference>
<accession>A0A1I8ETZ8</accession>
<dbReference type="GO" id="GO:0005634">
    <property type="term" value="C:nucleus"/>
    <property type="evidence" value="ECO:0007669"/>
    <property type="project" value="TreeGrafter"/>
</dbReference>
<evidence type="ECO:0000256" key="1">
    <source>
        <dbReference type="ARBA" id="ARBA00009885"/>
    </source>
</evidence>
<name>A0A1I8ETZ8_WUCBA</name>
<dbReference type="Pfam" id="PF04641">
    <property type="entry name" value="Rtf2"/>
    <property type="match status" value="1"/>
</dbReference>
<dbReference type="PANTHER" id="PTHR12775:SF0">
    <property type="entry name" value="REPLICATION TERMINATION FACTOR 2"/>
    <property type="match status" value="1"/>
</dbReference>
<dbReference type="STRING" id="6293.A0A1I8ETZ8"/>
<dbReference type="InterPro" id="IPR027799">
    <property type="entry name" value="Rtf2_RING-finger"/>
</dbReference>
<evidence type="ECO:0000313" key="4">
    <source>
        <dbReference type="WBParaSite" id="maker-PairedContig_5086-snap-gene-4.13-mRNA-1"/>
    </source>
</evidence>
<dbReference type="CDD" id="cd16653">
    <property type="entry name" value="RING-like_Rtf2"/>
    <property type="match status" value="1"/>
</dbReference>
<comment type="similarity">
    <text evidence="1">Belongs to the rtf2 family.</text>
</comment>